<evidence type="ECO:0000256" key="1">
    <source>
        <dbReference type="ARBA" id="ARBA00001946"/>
    </source>
</evidence>
<dbReference type="GO" id="GO:0046872">
    <property type="term" value="F:metal ion binding"/>
    <property type="evidence" value="ECO:0007669"/>
    <property type="project" value="UniProtKB-KW"/>
</dbReference>
<evidence type="ECO:0000256" key="9">
    <source>
        <dbReference type="ARBA" id="ARBA00023679"/>
    </source>
</evidence>
<evidence type="ECO:0000313" key="11">
    <source>
        <dbReference type="EMBL" id="MDO6576971.1"/>
    </source>
</evidence>
<keyword evidence="5" id="KW-0479">Metal-binding</keyword>
<dbReference type="RefSeq" id="WP_082605018.1">
    <property type="nucleotide sequence ID" value="NZ_CANLMS010000005.1"/>
</dbReference>
<dbReference type="EC" id="3.6.1.22" evidence="4"/>
<dbReference type="PROSITE" id="PS00893">
    <property type="entry name" value="NUDIX_BOX"/>
    <property type="match status" value="1"/>
</dbReference>
<dbReference type="GeneID" id="83259877"/>
<dbReference type="InterPro" id="IPR015797">
    <property type="entry name" value="NUDIX_hydrolase-like_dom_sf"/>
</dbReference>
<organism evidence="11 12">
    <name type="scientific">Alteromonas stellipolaris</name>
    <dbReference type="NCBI Taxonomy" id="233316"/>
    <lineage>
        <taxon>Bacteria</taxon>
        <taxon>Pseudomonadati</taxon>
        <taxon>Pseudomonadota</taxon>
        <taxon>Gammaproteobacteria</taxon>
        <taxon>Alteromonadales</taxon>
        <taxon>Alteromonadaceae</taxon>
        <taxon>Alteromonas/Salinimonas group</taxon>
        <taxon>Alteromonas</taxon>
    </lineage>
</organism>
<evidence type="ECO:0000259" key="10">
    <source>
        <dbReference type="PROSITE" id="PS51462"/>
    </source>
</evidence>
<dbReference type="PANTHER" id="PTHR42904">
    <property type="entry name" value="NUDIX HYDROLASE, NUDC SUBFAMILY"/>
    <property type="match status" value="1"/>
</dbReference>
<accession>A0AAW7Z1Y9</accession>
<dbReference type="SUPFAM" id="SSF55811">
    <property type="entry name" value="Nudix"/>
    <property type="match status" value="2"/>
</dbReference>
<protein>
    <recommendedName>
        <fullName evidence="4">NAD(+) diphosphatase</fullName>
        <ecNumber evidence="4">3.6.1.22</ecNumber>
    </recommendedName>
</protein>
<evidence type="ECO:0000256" key="7">
    <source>
        <dbReference type="ARBA" id="ARBA00022842"/>
    </source>
</evidence>
<dbReference type="AlphaFoldDB" id="A0AAW7Z1Y9"/>
<feature type="domain" description="Nudix hydrolase" evidence="10">
    <location>
        <begin position="146"/>
        <end position="270"/>
    </location>
</feature>
<evidence type="ECO:0000256" key="5">
    <source>
        <dbReference type="ARBA" id="ARBA00022723"/>
    </source>
</evidence>
<evidence type="ECO:0000256" key="3">
    <source>
        <dbReference type="ARBA" id="ARBA00009595"/>
    </source>
</evidence>
<sequence>MMIKRSDSEIETEIGQWIIFSKGRIVIRKGEINVPLAHINEFTFLENYREEIHQLPPLHESAQKNEPVFVVDLGAETIEDEQWESVSLRQLLFEQQEIGFSVIGRAWQYVHFLRTHQFCGQCGSHTERVNWEMAVHCHRCHHRSYPRVSPCIIVSIHNNEKLLLAKGVRHKEANMYSTLAGFVESGESLEEAVHREVFEEVGVKVKNLRYIESQPWPFPHSIMVGFIAEYESGEIRCQENEIDDAQWFSIDALPTIPPPFSIAGQLIAKTLSQLEDK</sequence>
<dbReference type="GO" id="GO:0019677">
    <property type="term" value="P:NAD+ catabolic process"/>
    <property type="evidence" value="ECO:0007669"/>
    <property type="project" value="TreeGrafter"/>
</dbReference>
<comment type="cofactor">
    <cofactor evidence="1">
        <name>Mg(2+)</name>
        <dbReference type="ChEBI" id="CHEBI:18420"/>
    </cofactor>
</comment>
<dbReference type="EMBL" id="JAUOQI010000003">
    <property type="protein sequence ID" value="MDO6576971.1"/>
    <property type="molecule type" value="Genomic_DNA"/>
</dbReference>
<dbReference type="InterPro" id="IPR015376">
    <property type="entry name" value="Znr_NADH_PPase"/>
</dbReference>
<evidence type="ECO:0000256" key="6">
    <source>
        <dbReference type="ARBA" id="ARBA00022801"/>
    </source>
</evidence>
<comment type="caution">
    <text evidence="11">The sequence shown here is derived from an EMBL/GenBank/DDBJ whole genome shotgun (WGS) entry which is preliminary data.</text>
</comment>
<dbReference type="InterPro" id="IPR050241">
    <property type="entry name" value="NAD-cap_RNA_hydrolase_NudC"/>
</dbReference>
<dbReference type="GO" id="GO:0006742">
    <property type="term" value="P:NADP+ catabolic process"/>
    <property type="evidence" value="ECO:0007669"/>
    <property type="project" value="TreeGrafter"/>
</dbReference>
<dbReference type="Gene3D" id="3.90.79.10">
    <property type="entry name" value="Nucleoside Triphosphate Pyrophosphohydrolase"/>
    <property type="match status" value="1"/>
</dbReference>
<gene>
    <name evidence="11" type="primary">nudC</name>
    <name evidence="11" type="ORF">Q4527_06175</name>
</gene>
<dbReference type="Gene3D" id="3.90.79.20">
    <property type="match status" value="1"/>
</dbReference>
<keyword evidence="8" id="KW-0520">NAD</keyword>
<dbReference type="GO" id="GO:0035529">
    <property type="term" value="F:NADH pyrophosphatase activity"/>
    <property type="evidence" value="ECO:0007669"/>
    <property type="project" value="TreeGrafter"/>
</dbReference>
<keyword evidence="7" id="KW-0460">Magnesium</keyword>
<dbReference type="CDD" id="cd03429">
    <property type="entry name" value="NUDIX_NADH_pyrophosphatase_Nudt13"/>
    <property type="match status" value="1"/>
</dbReference>
<dbReference type="InterPro" id="IPR049734">
    <property type="entry name" value="NudC-like_C"/>
</dbReference>
<evidence type="ECO:0000256" key="4">
    <source>
        <dbReference type="ARBA" id="ARBA00012381"/>
    </source>
</evidence>
<dbReference type="NCBIfam" id="NF001299">
    <property type="entry name" value="PRK00241.1"/>
    <property type="match status" value="1"/>
</dbReference>
<comment type="similarity">
    <text evidence="3">Belongs to the Nudix hydrolase family. NudC subfamily.</text>
</comment>
<evidence type="ECO:0000256" key="8">
    <source>
        <dbReference type="ARBA" id="ARBA00023027"/>
    </source>
</evidence>
<reference evidence="11" key="1">
    <citation type="submission" date="2023-07" db="EMBL/GenBank/DDBJ databases">
        <title>Genome content predicts the carbon catabolic preferences of heterotrophic bacteria.</title>
        <authorList>
            <person name="Gralka M."/>
        </authorList>
    </citation>
    <scope>NUCLEOTIDE SEQUENCE</scope>
    <source>
        <strain evidence="11">F2M12</strain>
    </source>
</reference>
<dbReference type="InterPro" id="IPR000086">
    <property type="entry name" value="NUDIX_hydrolase_dom"/>
</dbReference>
<evidence type="ECO:0000313" key="12">
    <source>
        <dbReference type="Proteomes" id="UP001170717"/>
    </source>
</evidence>
<comment type="catalytic activity">
    <reaction evidence="9">
        <text>a 5'-end NAD(+)-phospho-ribonucleoside in mRNA + H2O = a 5'-end phospho-adenosine-phospho-ribonucleoside in mRNA + beta-nicotinamide D-ribonucleotide + 2 H(+)</text>
        <dbReference type="Rhea" id="RHEA:60876"/>
        <dbReference type="Rhea" id="RHEA-COMP:15698"/>
        <dbReference type="Rhea" id="RHEA-COMP:15719"/>
        <dbReference type="ChEBI" id="CHEBI:14649"/>
        <dbReference type="ChEBI" id="CHEBI:15377"/>
        <dbReference type="ChEBI" id="CHEBI:15378"/>
        <dbReference type="ChEBI" id="CHEBI:144029"/>
        <dbReference type="ChEBI" id="CHEBI:144051"/>
    </reaction>
    <physiologicalReaction direction="left-to-right" evidence="9">
        <dbReference type="Rhea" id="RHEA:60877"/>
    </physiologicalReaction>
</comment>
<keyword evidence="6 11" id="KW-0378">Hydrolase</keyword>
<dbReference type="Pfam" id="PF00293">
    <property type="entry name" value="NUDIX"/>
    <property type="match status" value="1"/>
</dbReference>
<dbReference type="PROSITE" id="PS51462">
    <property type="entry name" value="NUDIX"/>
    <property type="match status" value="1"/>
</dbReference>
<comment type="cofactor">
    <cofactor evidence="2">
        <name>Zn(2+)</name>
        <dbReference type="ChEBI" id="CHEBI:29105"/>
    </cofactor>
</comment>
<dbReference type="Proteomes" id="UP001170717">
    <property type="component" value="Unassembled WGS sequence"/>
</dbReference>
<dbReference type="PANTHER" id="PTHR42904:SF6">
    <property type="entry name" value="NAD-CAPPED RNA HYDROLASE NUDT12"/>
    <property type="match status" value="1"/>
</dbReference>
<evidence type="ECO:0000256" key="2">
    <source>
        <dbReference type="ARBA" id="ARBA00001947"/>
    </source>
</evidence>
<name>A0AAW7Z1Y9_9ALTE</name>
<dbReference type="GO" id="GO:0005829">
    <property type="term" value="C:cytosol"/>
    <property type="evidence" value="ECO:0007669"/>
    <property type="project" value="TreeGrafter"/>
</dbReference>
<dbReference type="Pfam" id="PF09297">
    <property type="entry name" value="Zn_ribbon_NUD"/>
    <property type="match status" value="1"/>
</dbReference>
<dbReference type="InterPro" id="IPR020084">
    <property type="entry name" value="NUDIX_hydrolase_CS"/>
</dbReference>
<proteinExistence type="inferred from homology"/>